<proteinExistence type="predicted"/>
<dbReference type="GO" id="GO:0004622">
    <property type="term" value="F:phosphatidylcholine lysophospholipase activity"/>
    <property type="evidence" value="ECO:0007669"/>
    <property type="project" value="TreeGrafter"/>
</dbReference>
<keyword evidence="1" id="KW-0732">Signal</keyword>
<keyword evidence="4" id="KW-1185">Reference proteome</keyword>
<dbReference type="Pfam" id="PF13472">
    <property type="entry name" value="Lipase_GDSL_2"/>
    <property type="match status" value="1"/>
</dbReference>
<comment type="caution">
    <text evidence="3">The sequence shown here is derived from an EMBL/GenBank/DDBJ whole genome shotgun (WGS) entry which is preliminary data.</text>
</comment>
<dbReference type="PANTHER" id="PTHR30383:SF5">
    <property type="entry name" value="SGNH HYDROLASE-TYPE ESTERASE DOMAIN-CONTAINING PROTEIN"/>
    <property type="match status" value="1"/>
</dbReference>
<dbReference type="InterPro" id="IPR036514">
    <property type="entry name" value="SGNH_hydro_sf"/>
</dbReference>
<dbReference type="AlphaFoldDB" id="A0A512MBN4"/>
<dbReference type="InterPro" id="IPR013830">
    <property type="entry name" value="SGNH_hydro"/>
</dbReference>
<evidence type="ECO:0000259" key="2">
    <source>
        <dbReference type="Pfam" id="PF13472"/>
    </source>
</evidence>
<gene>
    <name evidence="3" type="ORF">BGE01nite_34460</name>
</gene>
<dbReference type="Proteomes" id="UP000321577">
    <property type="component" value="Unassembled WGS sequence"/>
</dbReference>
<dbReference type="EMBL" id="BKAG01000026">
    <property type="protein sequence ID" value="GEP44155.1"/>
    <property type="molecule type" value="Genomic_DNA"/>
</dbReference>
<name>A0A512MBN4_9BACT</name>
<protein>
    <recommendedName>
        <fullName evidence="2">SGNH hydrolase-type esterase domain-containing protein</fullName>
    </recommendedName>
</protein>
<evidence type="ECO:0000313" key="4">
    <source>
        <dbReference type="Proteomes" id="UP000321577"/>
    </source>
</evidence>
<dbReference type="SUPFAM" id="SSF52266">
    <property type="entry name" value="SGNH hydrolase"/>
    <property type="match status" value="1"/>
</dbReference>
<dbReference type="PANTHER" id="PTHR30383">
    <property type="entry name" value="THIOESTERASE 1/PROTEASE 1/LYSOPHOSPHOLIPASE L1"/>
    <property type="match status" value="1"/>
</dbReference>
<feature type="signal peptide" evidence="1">
    <location>
        <begin position="1"/>
        <end position="27"/>
    </location>
</feature>
<evidence type="ECO:0000313" key="3">
    <source>
        <dbReference type="EMBL" id="GEP44155.1"/>
    </source>
</evidence>
<organism evidence="3 4">
    <name type="scientific">Brevifollis gellanilyticus</name>
    <dbReference type="NCBI Taxonomy" id="748831"/>
    <lineage>
        <taxon>Bacteria</taxon>
        <taxon>Pseudomonadati</taxon>
        <taxon>Verrucomicrobiota</taxon>
        <taxon>Verrucomicrobiia</taxon>
        <taxon>Verrucomicrobiales</taxon>
        <taxon>Verrucomicrobiaceae</taxon>
    </lineage>
</organism>
<feature type="domain" description="SGNH hydrolase-type esterase" evidence="2">
    <location>
        <begin position="75"/>
        <end position="227"/>
    </location>
</feature>
<dbReference type="Gene3D" id="3.40.50.1110">
    <property type="entry name" value="SGNH hydrolase"/>
    <property type="match status" value="1"/>
</dbReference>
<dbReference type="OrthoDB" id="9790057at2"/>
<reference evidence="3 4" key="1">
    <citation type="submission" date="2019-07" db="EMBL/GenBank/DDBJ databases">
        <title>Whole genome shotgun sequence of Brevifollis gellanilyticus NBRC 108608.</title>
        <authorList>
            <person name="Hosoyama A."/>
            <person name="Uohara A."/>
            <person name="Ohji S."/>
            <person name="Ichikawa N."/>
        </authorList>
    </citation>
    <scope>NUCLEOTIDE SEQUENCE [LARGE SCALE GENOMIC DNA]</scope>
    <source>
        <strain evidence="3 4">NBRC 108608</strain>
    </source>
</reference>
<evidence type="ECO:0000256" key="1">
    <source>
        <dbReference type="SAM" id="SignalP"/>
    </source>
</evidence>
<feature type="chain" id="PRO_5021926097" description="SGNH hydrolase-type esterase domain-containing protein" evidence="1">
    <location>
        <begin position="28"/>
        <end position="237"/>
    </location>
</feature>
<dbReference type="InterPro" id="IPR051532">
    <property type="entry name" value="Ester_Hydrolysis_Enzymes"/>
</dbReference>
<sequence length="237" mass="25356">MEACLSRRALTFLIIATLGMAGNCAGAAPKKGGNASQGVGPARWEETIRKFEAADAEKAPAKGGVLLVGGSNARRWVDAATYFPNHAVLNRGFGGAKMEDVLHYTDRIVLPYAPKVILLNAGGNDLSSGKSPEQIRETARAFITKVHAALPETRIIVISLPPVRRAAETPGGLDGLRAMNKLLGSLATPDKKVEFVDLFPAFLDEKGQHRAELFVEDGTHFSPRGYETLAGLLRAKL</sequence>
<accession>A0A512MBN4</accession>